<dbReference type="Gene3D" id="3.30.1220.10">
    <property type="entry name" value="CobW-like, C-terminal domain"/>
    <property type="match status" value="1"/>
</dbReference>
<name>A0A938AZM2_UNCTE</name>
<gene>
    <name evidence="9" type="ORF">FJZ47_03020</name>
</gene>
<comment type="function">
    <text evidence="5">Zinc chaperone that directly transfers zinc cofactor to target proteins, thereby activating them. Zinc is transferred from the CXCC motif in the GTPase domain to the zinc binding site in target proteins in a process requiring GTP hydrolysis.</text>
</comment>
<evidence type="ECO:0000256" key="3">
    <source>
        <dbReference type="ARBA" id="ARBA00023186"/>
    </source>
</evidence>
<evidence type="ECO:0000256" key="1">
    <source>
        <dbReference type="ARBA" id="ARBA00022741"/>
    </source>
</evidence>
<dbReference type="SMART" id="SM00833">
    <property type="entry name" value="CobW_C"/>
    <property type="match status" value="1"/>
</dbReference>
<keyword evidence="3" id="KW-0143">Chaperone</keyword>
<dbReference type="GO" id="GO:0000166">
    <property type="term" value="F:nucleotide binding"/>
    <property type="evidence" value="ECO:0007669"/>
    <property type="project" value="UniProtKB-KW"/>
</dbReference>
<dbReference type="SUPFAM" id="SSF52540">
    <property type="entry name" value="P-loop containing nucleoside triphosphate hydrolases"/>
    <property type="match status" value="1"/>
</dbReference>
<feature type="domain" description="CobW C-terminal" evidence="8">
    <location>
        <begin position="246"/>
        <end position="337"/>
    </location>
</feature>
<dbReference type="Pfam" id="PF07683">
    <property type="entry name" value="CobW_C"/>
    <property type="match status" value="1"/>
</dbReference>
<comment type="similarity">
    <text evidence="4">Belongs to the SIMIBI class G3E GTPase family. ZNG1 subfamily.</text>
</comment>
<dbReference type="InterPro" id="IPR011629">
    <property type="entry name" value="CobW-like_C"/>
</dbReference>
<evidence type="ECO:0000313" key="10">
    <source>
        <dbReference type="Proteomes" id="UP000712673"/>
    </source>
</evidence>
<comment type="catalytic activity">
    <reaction evidence="6">
        <text>GTP + H2O = GDP + phosphate + H(+)</text>
        <dbReference type="Rhea" id="RHEA:19669"/>
        <dbReference type="ChEBI" id="CHEBI:15377"/>
        <dbReference type="ChEBI" id="CHEBI:15378"/>
        <dbReference type="ChEBI" id="CHEBI:37565"/>
        <dbReference type="ChEBI" id="CHEBI:43474"/>
        <dbReference type="ChEBI" id="CHEBI:58189"/>
    </reaction>
    <physiologicalReaction direction="left-to-right" evidence="6">
        <dbReference type="Rhea" id="RHEA:19670"/>
    </physiologicalReaction>
</comment>
<dbReference type="PANTHER" id="PTHR13748">
    <property type="entry name" value="COBW-RELATED"/>
    <property type="match status" value="1"/>
</dbReference>
<dbReference type="Proteomes" id="UP000712673">
    <property type="component" value="Unassembled WGS sequence"/>
</dbReference>
<dbReference type="GO" id="GO:0005737">
    <property type="term" value="C:cytoplasm"/>
    <property type="evidence" value="ECO:0007669"/>
    <property type="project" value="TreeGrafter"/>
</dbReference>
<feature type="compositionally biased region" description="Basic and acidic residues" evidence="7">
    <location>
        <begin position="225"/>
        <end position="243"/>
    </location>
</feature>
<dbReference type="GO" id="GO:0016787">
    <property type="term" value="F:hydrolase activity"/>
    <property type="evidence" value="ECO:0007669"/>
    <property type="project" value="UniProtKB-KW"/>
</dbReference>
<dbReference type="AlphaFoldDB" id="A0A938AZM2"/>
<evidence type="ECO:0000256" key="2">
    <source>
        <dbReference type="ARBA" id="ARBA00022801"/>
    </source>
</evidence>
<dbReference type="InterPro" id="IPR051316">
    <property type="entry name" value="Zinc-reg_GTPase_activator"/>
</dbReference>
<organism evidence="9 10">
    <name type="scientific">Tectimicrobiota bacterium</name>
    <dbReference type="NCBI Taxonomy" id="2528274"/>
    <lineage>
        <taxon>Bacteria</taxon>
        <taxon>Pseudomonadati</taxon>
        <taxon>Nitrospinota/Tectimicrobiota group</taxon>
        <taxon>Candidatus Tectimicrobiota</taxon>
    </lineage>
</organism>
<accession>A0A938AZM2</accession>
<dbReference type="CDD" id="cd03112">
    <property type="entry name" value="CobW-like"/>
    <property type="match status" value="1"/>
</dbReference>
<protein>
    <submittedName>
        <fullName evidence="9">GTP-binding protein</fullName>
    </submittedName>
</protein>
<evidence type="ECO:0000256" key="6">
    <source>
        <dbReference type="ARBA" id="ARBA00049117"/>
    </source>
</evidence>
<dbReference type="InterPro" id="IPR003495">
    <property type="entry name" value="CobW/HypB/UreG_nucleotide-bd"/>
</dbReference>
<dbReference type="Pfam" id="PF02492">
    <property type="entry name" value="cobW"/>
    <property type="match status" value="1"/>
</dbReference>
<dbReference type="InterPro" id="IPR027417">
    <property type="entry name" value="P-loop_NTPase"/>
</dbReference>
<dbReference type="Gene3D" id="3.40.50.300">
    <property type="entry name" value="P-loop containing nucleotide triphosphate hydrolases"/>
    <property type="match status" value="1"/>
</dbReference>
<evidence type="ECO:0000256" key="5">
    <source>
        <dbReference type="ARBA" id="ARBA00045658"/>
    </source>
</evidence>
<feature type="region of interest" description="Disordered" evidence="7">
    <location>
        <begin position="219"/>
        <end position="243"/>
    </location>
</feature>
<keyword evidence="2" id="KW-0378">Hydrolase</keyword>
<evidence type="ECO:0000313" key="9">
    <source>
        <dbReference type="EMBL" id="MBM3222762.1"/>
    </source>
</evidence>
<evidence type="ECO:0000259" key="8">
    <source>
        <dbReference type="SMART" id="SM00833"/>
    </source>
</evidence>
<dbReference type="SUPFAM" id="SSF90002">
    <property type="entry name" value="Hypothetical protein YjiA, C-terminal domain"/>
    <property type="match status" value="1"/>
</dbReference>
<evidence type="ECO:0000256" key="7">
    <source>
        <dbReference type="SAM" id="MobiDB-lite"/>
    </source>
</evidence>
<evidence type="ECO:0000256" key="4">
    <source>
        <dbReference type="ARBA" id="ARBA00034320"/>
    </source>
</evidence>
<dbReference type="EMBL" id="VGLS01000052">
    <property type="protein sequence ID" value="MBM3222762.1"/>
    <property type="molecule type" value="Genomic_DNA"/>
</dbReference>
<comment type="caution">
    <text evidence="9">The sequence shown here is derived from an EMBL/GenBank/DDBJ whole genome shotgun (WGS) entry which is preliminary data.</text>
</comment>
<proteinExistence type="inferred from homology"/>
<dbReference type="PANTHER" id="PTHR13748:SF62">
    <property type="entry name" value="COBW DOMAIN-CONTAINING PROTEIN"/>
    <property type="match status" value="1"/>
</dbReference>
<keyword evidence="1" id="KW-0547">Nucleotide-binding</keyword>
<reference evidence="9" key="1">
    <citation type="submission" date="2019-03" db="EMBL/GenBank/DDBJ databases">
        <title>Lake Tanganyika Metagenome-Assembled Genomes (MAGs).</title>
        <authorList>
            <person name="Tran P."/>
        </authorList>
    </citation>
    <scope>NUCLEOTIDE SEQUENCE</scope>
    <source>
        <strain evidence="9">K_DeepCast_65m_m2_066</strain>
    </source>
</reference>
<dbReference type="InterPro" id="IPR036627">
    <property type="entry name" value="CobW-likC_sf"/>
</dbReference>
<sequence length="340" mass="37369">MSESTRERIPVTLVAGFLGSGKTTLVNRILTTQHTQRIAVIVNEFGEVGIDGRLVVGVEDNVVQLSNGCLCCTVRSDLVTTVQELLTRRREAVAAAAPVPFERILIEASGLASPGPAVQTLLADPRLATECQIDGVITMVNTPHIVQQIQAHPEASAQLGYADHIIANHCDQCEATALTTAEEAIRTCNPHATLERTSHAQVEIPTLLQLRTWDAATPRVAPHHGHADDTHAHTDHEHTEPHTHGVSTLLLRMQAPLDVNRLKLWLLFIVKRRSHELMRFKGILRCQGQTAAVVVQGVYQWVELRRGHDAAPAESVMVLIGRNLDVAELQREWENCQARG</sequence>